<organism evidence="3 4">
    <name type="scientific">Anthostomella pinea</name>
    <dbReference type="NCBI Taxonomy" id="933095"/>
    <lineage>
        <taxon>Eukaryota</taxon>
        <taxon>Fungi</taxon>
        <taxon>Dikarya</taxon>
        <taxon>Ascomycota</taxon>
        <taxon>Pezizomycotina</taxon>
        <taxon>Sordariomycetes</taxon>
        <taxon>Xylariomycetidae</taxon>
        <taxon>Xylariales</taxon>
        <taxon>Xylariaceae</taxon>
        <taxon>Anthostomella</taxon>
    </lineage>
</organism>
<protein>
    <submittedName>
        <fullName evidence="3">Uu.00g072380.m01.CDS01</fullName>
    </submittedName>
</protein>
<evidence type="ECO:0000313" key="3">
    <source>
        <dbReference type="EMBL" id="CAJ2511613.1"/>
    </source>
</evidence>
<evidence type="ECO:0000256" key="1">
    <source>
        <dbReference type="SAM" id="Coils"/>
    </source>
</evidence>
<gene>
    <name evidence="3" type="ORF">KHLLAP_LOCUS12081</name>
</gene>
<reference evidence="3" key="1">
    <citation type="submission" date="2023-10" db="EMBL/GenBank/DDBJ databases">
        <authorList>
            <person name="Hackl T."/>
        </authorList>
    </citation>
    <scope>NUCLEOTIDE SEQUENCE</scope>
</reference>
<keyword evidence="4" id="KW-1185">Reference proteome</keyword>
<evidence type="ECO:0000313" key="4">
    <source>
        <dbReference type="Proteomes" id="UP001295740"/>
    </source>
</evidence>
<comment type="caution">
    <text evidence="3">The sequence shown here is derived from an EMBL/GenBank/DDBJ whole genome shotgun (WGS) entry which is preliminary data.</text>
</comment>
<dbReference type="AlphaFoldDB" id="A0AAI8YNU1"/>
<evidence type="ECO:0000256" key="2">
    <source>
        <dbReference type="SAM" id="MobiDB-lite"/>
    </source>
</evidence>
<proteinExistence type="predicted"/>
<dbReference type="EMBL" id="CAUWAG010000018">
    <property type="protein sequence ID" value="CAJ2511613.1"/>
    <property type="molecule type" value="Genomic_DNA"/>
</dbReference>
<sequence length="577" mass="64269">MPSRIGNRGLSTGPGNGYEAHCASKGKHVLVKPLSIPQNPVLPTVKRREVKITRSTANFSRPLEKCNDHQHALQKPTEPPMRVQVEDDVSSTVAQVGCSSTVAGPGARFLPGCSGGKHKEKQIVSNAMMQAYVKMRGPCMGGNEDPLFDWIRLREDLPAREFRKGHKKDVSRMLELIDKALDPLNGGGDSPRDAVFEVERPDIQHIQPPADMDLSLHAMTASCADFVLDEEDEDDEEGNIPNGRISPCTFLDWAKDCKRWDDQEIKLPFEEVGDKERQRPPTPLVPATPKDHFPHYYNGAVDQVDEDSGEILSPAYDVPSSPSIIYTPPGVATNLFPSATFQASYTRMAPLAAREFRRAQYGGPDCKNKAPDKDEYYSYTEVETAVAAMPDAGSELPHYLSQQWLAVRANEATEAVVHTQTIAQRQRIANLEADIQKLTQYLPALQQQRARQAGYAQQREAADRAARIKEHVAAHARDAQHRFDLSWYKLVVAQRRAANNEERIAALRREIDGLCATAGKREPGQVFEEVDRGMTVEEMRELDEEVDRIVDDIRDGGGMLGPRERVPGSFRSFATDL</sequence>
<name>A0AAI8YNU1_9PEZI</name>
<keyword evidence="1" id="KW-0175">Coiled coil</keyword>
<dbReference type="Proteomes" id="UP001295740">
    <property type="component" value="Unassembled WGS sequence"/>
</dbReference>
<accession>A0AAI8YNU1</accession>
<feature type="region of interest" description="Disordered" evidence="2">
    <location>
        <begin position="273"/>
        <end position="292"/>
    </location>
</feature>
<feature type="coiled-coil region" evidence="1">
    <location>
        <begin position="490"/>
        <end position="517"/>
    </location>
</feature>